<dbReference type="InterPro" id="IPR024529">
    <property type="entry name" value="ECF_trnsprt_substrate-spec"/>
</dbReference>
<dbReference type="AlphaFoldDB" id="E6MGT9"/>
<dbReference type="Gene3D" id="1.10.1760.20">
    <property type="match status" value="1"/>
</dbReference>
<keyword evidence="1" id="KW-1133">Transmembrane helix</keyword>
<name>E6MGT9_9FIRM</name>
<comment type="caution">
    <text evidence="2">The sequence shown here is derived from an EMBL/GenBank/DDBJ whole genome shotgun (WGS) entry which is preliminary data.</text>
</comment>
<reference evidence="2 3" key="1">
    <citation type="submission" date="2010-12" db="EMBL/GenBank/DDBJ databases">
        <authorList>
            <person name="Muzny D."/>
            <person name="Qin X."/>
            <person name="Deng J."/>
            <person name="Jiang H."/>
            <person name="Liu Y."/>
            <person name="Qu J."/>
            <person name="Song X.-Z."/>
            <person name="Zhang L."/>
            <person name="Thornton R."/>
            <person name="Coyle M."/>
            <person name="Francisco L."/>
            <person name="Jackson L."/>
            <person name="Javaid M."/>
            <person name="Korchina V."/>
            <person name="Kovar C."/>
            <person name="Mata R."/>
            <person name="Mathew T."/>
            <person name="Ngo R."/>
            <person name="Nguyen L."/>
            <person name="Nguyen N."/>
            <person name="Okwuonu G."/>
            <person name="Ongeri F."/>
            <person name="Pham C."/>
            <person name="Simmons D."/>
            <person name="Wilczek-Boney K."/>
            <person name="Hale W."/>
            <person name="Jakkamsetti A."/>
            <person name="Pham P."/>
            <person name="Ruth R."/>
            <person name="San Lucas F."/>
            <person name="Warren J."/>
            <person name="Zhang J."/>
            <person name="Zhao Z."/>
            <person name="Zhou C."/>
            <person name="Zhu D."/>
            <person name="Lee S."/>
            <person name="Bess C."/>
            <person name="Blankenburg K."/>
            <person name="Forbes L."/>
            <person name="Fu Q."/>
            <person name="Gubbala S."/>
            <person name="Hirani K."/>
            <person name="Jayaseelan J.C."/>
            <person name="Lara F."/>
            <person name="Munidasa M."/>
            <person name="Palculict T."/>
            <person name="Patil S."/>
            <person name="Pu L.-L."/>
            <person name="Saada N."/>
            <person name="Tang L."/>
            <person name="Weissenberger G."/>
            <person name="Zhu Y."/>
            <person name="Hemphill L."/>
            <person name="Shang Y."/>
            <person name="Youmans B."/>
            <person name="Ayvaz T."/>
            <person name="Ross M."/>
            <person name="Santibanez J."/>
            <person name="Aqrawi P."/>
            <person name="Gross S."/>
            <person name="Joshi V."/>
            <person name="Fowler G."/>
            <person name="Nazareth L."/>
            <person name="Reid J."/>
            <person name="Worley K."/>
            <person name="Petrosino J."/>
            <person name="Highlander S."/>
            <person name="Gibbs R."/>
        </authorList>
    </citation>
    <scope>NUCLEOTIDE SEQUENCE [LARGE SCALE GENOMIC DNA]</scope>
    <source>
        <strain evidence="2 3">ATCC 23263</strain>
    </source>
</reference>
<dbReference type="GO" id="GO:0022857">
    <property type="term" value="F:transmembrane transporter activity"/>
    <property type="evidence" value="ECO:0007669"/>
    <property type="project" value="InterPro"/>
</dbReference>
<feature type="transmembrane region" description="Helical" evidence="1">
    <location>
        <begin position="106"/>
        <end position="126"/>
    </location>
</feature>
<dbReference type="Proteomes" id="UP000004754">
    <property type="component" value="Unassembled WGS sequence"/>
</dbReference>
<sequence>MQTQSRIENRGPAHDTRWMVTIALLAAIILVMSFTPLGLIPLPFIKASTLQIPVIIGAILLGPLAGGILGAVFGICSMINNTIAPTAMSFAFSPALASGPTGAVKAIWIAAGCRIMIGVIAGWLWVALSKTKLNQFVALPITGFVGAMTNTVFVMGSIYLLLAGQYAATSNQPMAAVFGLIMGVVGANGVPEAIISAVLVTIIGKALLTLFKQSKRKNK</sequence>
<dbReference type="STRING" id="887929.HMP0721_1222"/>
<keyword evidence="3" id="KW-1185">Reference proteome</keyword>
<evidence type="ECO:0000313" key="2">
    <source>
        <dbReference type="EMBL" id="EFV01829.1"/>
    </source>
</evidence>
<evidence type="ECO:0000256" key="1">
    <source>
        <dbReference type="SAM" id="Phobius"/>
    </source>
</evidence>
<feature type="transmembrane region" description="Helical" evidence="1">
    <location>
        <begin position="52"/>
        <end position="79"/>
    </location>
</feature>
<dbReference type="RefSeq" id="WP_006598646.1">
    <property type="nucleotide sequence ID" value="NZ_GL622359.1"/>
</dbReference>
<evidence type="ECO:0000313" key="3">
    <source>
        <dbReference type="Proteomes" id="UP000004754"/>
    </source>
</evidence>
<keyword evidence="1" id="KW-0472">Membrane</keyword>
<proteinExistence type="predicted"/>
<dbReference type="eggNOG" id="COG4684">
    <property type="taxonomic scope" value="Bacteria"/>
</dbReference>
<accession>E6MGT9</accession>
<feature type="transmembrane region" description="Helical" evidence="1">
    <location>
        <begin position="138"/>
        <end position="162"/>
    </location>
</feature>
<gene>
    <name evidence="2" type="ORF">HMP0721_1222</name>
</gene>
<keyword evidence="1" id="KW-0812">Transmembrane</keyword>
<organism evidence="2 3">
    <name type="scientific">Pseudoramibacter alactolyticus ATCC 23263</name>
    <dbReference type="NCBI Taxonomy" id="887929"/>
    <lineage>
        <taxon>Bacteria</taxon>
        <taxon>Bacillati</taxon>
        <taxon>Bacillota</taxon>
        <taxon>Clostridia</taxon>
        <taxon>Eubacteriales</taxon>
        <taxon>Eubacteriaceae</taxon>
        <taxon>Pseudoramibacter</taxon>
    </lineage>
</organism>
<dbReference type="EMBL" id="AEQN01000016">
    <property type="protein sequence ID" value="EFV01829.1"/>
    <property type="molecule type" value="Genomic_DNA"/>
</dbReference>
<evidence type="ECO:0008006" key="4">
    <source>
        <dbReference type="Google" id="ProtNLM"/>
    </source>
</evidence>
<protein>
    <recommendedName>
        <fullName evidence="4">ECF transporter S component</fullName>
    </recommendedName>
</protein>
<dbReference type="OrthoDB" id="9813540at2"/>
<dbReference type="HOGENOM" id="CLU_088550_3_0_9"/>
<dbReference type="Pfam" id="PF12822">
    <property type="entry name" value="ECF_trnsprt"/>
    <property type="match status" value="1"/>
</dbReference>
<feature type="transmembrane region" description="Helical" evidence="1">
    <location>
        <begin position="20"/>
        <end position="40"/>
    </location>
</feature>